<dbReference type="KEGG" id="mmp:MMP1081"/>
<dbReference type="PANTHER" id="PTHR43169:SF3">
    <property type="entry name" value="ATPASE, PP-LOOP SUPERFAMILY-RELATED"/>
    <property type="match status" value="1"/>
</dbReference>
<evidence type="ECO:0000313" key="2">
    <source>
        <dbReference type="EMBL" id="CAF30637.1"/>
    </source>
</evidence>
<dbReference type="InterPro" id="IPR020022">
    <property type="entry name" value="N-acetyl_sugar_amidoTrfase"/>
</dbReference>
<dbReference type="InterPro" id="IPR022310">
    <property type="entry name" value="NAD/GMP_synthase"/>
</dbReference>
<evidence type="ECO:0000313" key="3">
    <source>
        <dbReference type="Proteomes" id="UP000000590"/>
    </source>
</evidence>
<dbReference type="GO" id="GO:0006163">
    <property type="term" value="P:purine nucleotide metabolic process"/>
    <property type="evidence" value="ECO:0007669"/>
    <property type="project" value="UniProtKB-ARBA"/>
</dbReference>
<sequence length="370" mass="43603">MVQKICKRCIMDMTDPNIVFDENGYCNHCYNALEQNSKIKVNMAEKNKELKKIVNLIKKNGKNKRYDCIIGVSGGVDSTYVAYLVKKLGLKPLAVHLDNGWNSELAIMNIENTLKKLDIDLYTRVLNWEEFKDLQLSFLKASVPDLEIPTDHAIIATLYEVAHKFGIKYIISGHNIITESIGVPMWSNGHYDWKYISGLQKKFGNIKLLDYPKMTPLNIFYYQFIKDIKMIRILNYADYDKKRVVELIEKEFSWKDYPTKHGESIYTHFIQSYILPEKFGYDKRKCHLSNLICSEQITRAEALGQFKKPLFTPQELEELINYSCDKLEISRKEFESLMKLPNKSYYDYPSYENSKFYKFLRETYKKIRVY</sequence>
<dbReference type="PANTHER" id="PTHR43169">
    <property type="entry name" value="EXSB FAMILY PROTEIN"/>
    <property type="match status" value="1"/>
</dbReference>
<dbReference type="InterPro" id="IPR052188">
    <property type="entry name" value="Ni-pincer_cofactor_biosynth"/>
</dbReference>
<gene>
    <name evidence="2" type="primary">wbpG</name>
    <name evidence="2" type="ordered locus">MMP1081</name>
</gene>
<evidence type="ECO:0000259" key="1">
    <source>
        <dbReference type="Pfam" id="PF02540"/>
    </source>
</evidence>
<dbReference type="Proteomes" id="UP000000590">
    <property type="component" value="Chromosome"/>
</dbReference>
<keyword evidence="3" id="KW-1185">Reference proteome</keyword>
<proteinExistence type="predicted"/>
<dbReference type="SUPFAM" id="SSF52402">
    <property type="entry name" value="Adenine nucleotide alpha hydrolases-like"/>
    <property type="match status" value="1"/>
</dbReference>
<dbReference type="eggNOG" id="arCOG15275">
    <property type="taxonomic scope" value="Archaea"/>
</dbReference>
<organism evidence="3">
    <name type="scientific">Methanococcus maripaludis (strain DSM 14266 / JCM 13030 / NBRC 101832 / S2 / LL)</name>
    <dbReference type="NCBI Taxonomy" id="267377"/>
    <lineage>
        <taxon>Archaea</taxon>
        <taxon>Methanobacteriati</taxon>
        <taxon>Methanobacteriota</taxon>
        <taxon>Methanomada group</taxon>
        <taxon>Methanococci</taxon>
        <taxon>Methanococcales</taxon>
        <taxon>Methanococcaceae</taxon>
        <taxon>Methanococcus</taxon>
    </lineage>
</organism>
<dbReference type="HOGENOM" id="CLU_056004_0_0_2"/>
<feature type="domain" description="NAD/GMP synthase" evidence="1">
    <location>
        <begin position="52"/>
        <end position="120"/>
    </location>
</feature>
<name>Q6LYB0_METMP</name>
<dbReference type="CDD" id="cd01996">
    <property type="entry name" value="AANH_WbpG-like"/>
    <property type="match status" value="1"/>
</dbReference>
<dbReference type="GeneID" id="2762567"/>
<dbReference type="PATRIC" id="fig|267377.15.peg.1114"/>
<dbReference type="RefSeq" id="WP_011171025.1">
    <property type="nucleotide sequence ID" value="NC_005791.1"/>
</dbReference>
<dbReference type="OrthoDB" id="10500at2157"/>
<dbReference type="InterPro" id="IPR014729">
    <property type="entry name" value="Rossmann-like_a/b/a_fold"/>
</dbReference>
<dbReference type="STRING" id="267377.MMP1081"/>
<dbReference type="NCBIfam" id="TIGR03573">
    <property type="entry name" value="WbuX"/>
    <property type="match status" value="1"/>
</dbReference>
<dbReference type="Gene3D" id="3.40.50.620">
    <property type="entry name" value="HUPs"/>
    <property type="match status" value="1"/>
</dbReference>
<dbReference type="EnsemblBacteria" id="CAF30637">
    <property type="protein sequence ID" value="CAF30637"/>
    <property type="gene ID" value="MMP1081"/>
</dbReference>
<dbReference type="EMBL" id="BX950229">
    <property type="protein sequence ID" value="CAF30637.1"/>
    <property type="molecule type" value="Genomic_DNA"/>
</dbReference>
<protein>
    <submittedName>
        <fullName evidence="2">Putative LPS biosynthesis protein WbpG</fullName>
    </submittedName>
</protein>
<reference evidence="2 3" key="1">
    <citation type="journal article" date="2004" name="J. Bacteriol.">
        <title>Complete genome sequence of the genetically tractable hydrogenotrophic methanogen Methanococcus maripaludis.</title>
        <authorList>
            <person name="Hendrickson E.L."/>
            <person name="Kaul R."/>
            <person name="Zhou Y."/>
            <person name="Bovee D."/>
            <person name="Chapman P."/>
            <person name="Chung J."/>
            <person name="Conway de Macario E."/>
            <person name="Dodsworth J.A."/>
            <person name="Gillett W."/>
            <person name="Graham D.E."/>
            <person name="Hackett M."/>
            <person name="Haydock A.K."/>
            <person name="Kang A."/>
            <person name="Land M.L."/>
            <person name="Levy R."/>
            <person name="Lie T.J."/>
            <person name="Major T.A."/>
            <person name="Moore B.C."/>
            <person name="Porat I."/>
            <person name="Palmeiri A."/>
            <person name="Rouse G."/>
            <person name="Saenphimmachak C."/>
            <person name="Soll D."/>
            <person name="Van Dien S."/>
            <person name="Wang T."/>
            <person name="Whitman W.B."/>
            <person name="Xia Q."/>
            <person name="Zhang Y."/>
            <person name="Larimer F.W."/>
            <person name="Olson M.V."/>
            <person name="Leigh J.A."/>
        </authorList>
    </citation>
    <scope>NUCLEOTIDE SEQUENCE [LARGE SCALE GENOMIC DNA]</scope>
    <source>
        <strain evidence="3">S2 / LL</strain>
    </source>
</reference>
<dbReference type="AlphaFoldDB" id="Q6LYB0"/>
<dbReference type="Pfam" id="PF02540">
    <property type="entry name" value="NAD_synthase"/>
    <property type="match status" value="1"/>
</dbReference>
<accession>Q6LYB0</accession>